<accession>A0A7Y0DZS9</accession>
<dbReference type="PANTHER" id="PTHR11103:SF18">
    <property type="entry name" value="SLR1189 PROTEIN"/>
    <property type="match status" value="1"/>
</dbReference>
<keyword evidence="7" id="KW-1185">Reference proteome</keyword>
<keyword evidence="3 4" id="KW-0862">Zinc</keyword>
<reference evidence="6 7" key="1">
    <citation type="submission" date="2020-04" db="EMBL/GenBank/DDBJ databases">
        <title>Rhodospirillaceae bacterium KN72 isolated from deep sea.</title>
        <authorList>
            <person name="Zhang D.-C."/>
        </authorList>
    </citation>
    <scope>NUCLEOTIDE SEQUENCE [LARGE SCALE GENOMIC DNA]</scope>
    <source>
        <strain evidence="6 7">KN72</strain>
    </source>
</reference>
<dbReference type="GO" id="GO:0008168">
    <property type="term" value="F:methyltransferase activity"/>
    <property type="evidence" value="ECO:0007669"/>
    <property type="project" value="UniProtKB-UniRule"/>
</dbReference>
<dbReference type="RefSeq" id="WP_169624924.1">
    <property type="nucleotide sequence ID" value="NZ_JABBNT010000002.1"/>
</dbReference>
<feature type="binding site" evidence="3 4">
    <location>
        <position position="277"/>
    </location>
    <ligand>
        <name>Zn(2+)</name>
        <dbReference type="ChEBI" id="CHEBI:29105"/>
    </ligand>
</feature>
<sequence>MIVLDGGMGRELQRMGAPFKQPEWSALALIEDARFVRKAHDRFIEAGADVITTNAYAVVPFHLGEERFAEDGSRLARLAACIAREAADASNRAVKVAGSVPPLFGSYRPDLFDPVRAIQLWPEIIEPQIEYVDFFLTESLSCIAESLMALELCAATGKPVWLSVTLSDENPVLRSGETIADWIAALRASPRAGSIEAILFNCSQPEVMAGAVHAAADVMAGTDWKIGVYANAFPKVPEEAQANAGLAEIRKDLTPERYAEFADAWKSEGAQIIGGCCGIGPEHIAALRAA</sequence>
<gene>
    <name evidence="6" type="ORF">HH303_08950</name>
</gene>
<feature type="binding site" evidence="3 4">
    <location>
        <position position="276"/>
    </location>
    <ligand>
        <name>Zn(2+)</name>
        <dbReference type="ChEBI" id="CHEBI:29105"/>
    </ligand>
</feature>
<dbReference type="PIRSF" id="PIRSF037505">
    <property type="entry name" value="Betaine_HMT"/>
    <property type="match status" value="1"/>
</dbReference>
<keyword evidence="1 4" id="KW-0489">Methyltransferase</keyword>
<dbReference type="AlphaFoldDB" id="A0A7Y0DZS9"/>
<evidence type="ECO:0000256" key="2">
    <source>
        <dbReference type="ARBA" id="ARBA00022679"/>
    </source>
</evidence>
<evidence type="ECO:0000259" key="5">
    <source>
        <dbReference type="PROSITE" id="PS50970"/>
    </source>
</evidence>
<dbReference type="GO" id="GO:0009086">
    <property type="term" value="P:methionine biosynthetic process"/>
    <property type="evidence" value="ECO:0007669"/>
    <property type="project" value="InterPro"/>
</dbReference>
<dbReference type="PROSITE" id="PS50970">
    <property type="entry name" value="HCY"/>
    <property type="match status" value="1"/>
</dbReference>
<dbReference type="InterPro" id="IPR036589">
    <property type="entry name" value="HCY_dom_sf"/>
</dbReference>
<evidence type="ECO:0000256" key="4">
    <source>
        <dbReference type="PROSITE-ProRule" id="PRU00333"/>
    </source>
</evidence>
<dbReference type="Pfam" id="PF02574">
    <property type="entry name" value="S-methyl_trans"/>
    <property type="match status" value="1"/>
</dbReference>
<evidence type="ECO:0000256" key="1">
    <source>
        <dbReference type="ARBA" id="ARBA00022603"/>
    </source>
</evidence>
<dbReference type="GO" id="GO:0032259">
    <property type="term" value="P:methylation"/>
    <property type="evidence" value="ECO:0007669"/>
    <property type="project" value="UniProtKB-KW"/>
</dbReference>
<evidence type="ECO:0000313" key="6">
    <source>
        <dbReference type="EMBL" id="NMM44607.1"/>
    </source>
</evidence>
<comment type="caution">
    <text evidence="6">The sequence shown here is derived from an EMBL/GenBank/DDBJ whole genome shotgun (WGS) entry which is preliminary data.</text>
</comment>
<keyword evidence="3 4" id="KW-0479">Metal-binding</keyword>
<proteinExistence type="predicted"/>
<keyword evidence="2 4" id="KW-0808">Transferase</keyword>
<dbReference type="SUPFAM" id="SSF82282">
    <property type="entry name" value="Homocysteine S-methyltransferase"/>
    <property type="match status" value="1"/>
</dbReference>
<dbReference type="PANTHER" id="PTHR11103">
    <property type="entry name" value="SLR1189 PROTEIN"/>
    <property type="match status" value="1"/>
</dbReference>
<dbReference type="Gene3D" id="3.20.20.330">
    <property type="entry name" value="Homocysteine-binding-like domain"/>
    <property type="match status" value="1"/>
</dbReference>
<feature type="binding site" evidence="3 4">
    <location>
        <position position="202"/>
    </location>
    <ligand>
        <name>Zn(2+)</name>
        <dbReference type="ChEBI" id="CHEBI:29105"/>
    </ligand>
</feature>
<dbReference type="InterPro" id="IPR017226">
    <property type="entry name" value="BHMT-like"/>
</dbReference>
<dbReference type="Proteomes" id="UP000539372">
    <property type="component" value="Unassembled WGS sequence"/>
</dbReference>
<dbReference type="EMBL" id="JABBNT010000002">
    <property type="protein sequence ID" value="NMM44607.1"/>
    <property type="molecule type" value="Genomic_DNA"/>
</dbReference>
<protein>
    <submittedName>
        <fullName evidence="6">Homocysteine S-methyltransferase family protein</fullName>
    </submittedName>
</protein>
<evidence type="ECO:0000256" key="3">
    <source>
        <dbReference type="PIRSR" id="PIRSR037505-2"/>
    </source>
</evidence>
<comment type="cofactor">
    <cofactor evidence="3">
        <name>Zn(2+)</name>
        <dbReference type="ChEBI" id="CHEBI:29105"/>
    </cofactor>
    <text evidence="3">Binds 1 zinc ion per subunit.</text>
</comment>
<evidence type="ECO:0000313" key="7">
    <source>
        <dbReference type="Proteomes" id="UP000539372"/>
    </source>
</evidence>
<feature type="domain" description="Hcy-binding" evidence="5">
    <location>
        <begin position="1"/>
        <end position="290"/>
    </location>
</feature>
<name>A0A7Y0DZS9_9PROT</name>
<dbReference type="GO" id="GO:0008270">
    <property type="term" value="F:zinc ion binding"/>
    <property type="evidence" value="ECO:0007669"/>
    <property type="project" value="InterPro"/>
</dbReference>
<dbReference type="InterPro" id="IPR003726">
    <property type="entry name" value="HCY_dom"/>
</dbReference>
<organism evidence="6 7">
    <name type="scientific">Pacificispira spongiicola</name>
    <dbReference type="NCBI Taxonomy" id="2729598"/>
    <lineage>
        <taxon>Bacteria</taxon>
        <taxon>Pseudomonadati</taxon>
        <taxon>Pseudomonadota</taxon>
        <taxon>Alphaproteobacteria</taxon>
        <taxon>Rhodospirillales</taxon>
        <taxon>Rhodospirillaceae</taxon>
        <taxon>Pacificispira</taxon>
    </lineage>
</organism>